<dbReference type="PROSITE" id="PS51352">
    <property type="entry name" value="THIOREDOXIN_2"/>
    <property type="match status" value="1"/>
</dbReference>
<evidence type="ECO:0000259" key="5">
    <source>
        <dbReference type="PROSITE" id="PS51352"/>
    </source>
</evidence>
<dbReference type="SUPFAM" id="SSF52833">
    <property type="entry name" value="Thioredoxin-like"/>
    <property type="match status" value="1"/>
</dbReference>
<dbReference type="InterPro" id="IPR036249">
    <property type="entry name" value="Thioredoxin-like_sf"/>
</dbReference>
<sequence>PCRAMMPVVAKIADENEGKIKVCKVNVDEEPDLAEKFGVMSIPTFVAIKDGEVLGTSIGVQDEEEILKMFDK</sequence>
<proteinExistence type="predicted"/>
<dbReference type="Pfam" id="PF00085">
    <property type="entry name" value="Thioredoxin"/>
    <property type="match status" value="1"/>
</dbReference>
<keyword evidence="1" id="KW-0813">Transport</keyword>
<organism evidence="6">
    <name type="scientific">human gut metagenome</name>
    <dbReference type="NCBI Taxonomy" id="408170"/>
    <lineage>
        <taxon>unclassified sequences</taxon>
        <taxon>metagenomes</taxon>
        <taxon>organismal metagenomes</taxon>
    </lineage>
</organism>
<gene>
    <name evidence="6" type="ORF">OBE_04454</name>
</gene>
<name>K1THS2_9ZZZZ</name>
<evidence type="ECO:0000256" key="1">
    <source>
        <dbReference type="ARBA" id="ARBA00022448"/>
    </source>
</evidence>
<dbReference type="PIRSF" id="PIRSF000077">
    <property type="entry name" value="Thioredoxin"/>
    <property type="match status" value="1"/>
</dbReference>
<dbReference type="InterPro" id="IPR005746">
    <property type="entry name" value="Thioredoxin"/>
</dbReference>
<dbReference type="EC" id="1.8.4.2" evidence="6"/>
<dbReference type="EMBL" id="AJWZ01003026">
    <property type="protein sequence ID" value="EKC69348.1"/>
    <property type="molecule type" value="Genomic_DNA"/>
</dbReference>
<dbReference type="GO" id="GO:0045454">
    <property type="term" value="P:cell redox homeostasis"/>
    <property type="evidence" value="ECO:0007669"/>
    <property type="project" value="TreeGrafter"/>
</dbReference>
<dbReference type="GO" id="GO:0005829">
    <property type="term" value="C:cytosol"/>
    <property type="evidence" value="ECO:0007669"/>
    <property type="project" value="TreeGrafter"/>
</dbReference>
<evidence type="ECO:0000256" key="4">
    <source>
        <dbReference type="ARBA" id="ARBA00023284"/>
    </source>
</evidence>
<feature type="non-terminal residue" evidence="6">
    <location>
        <position position="1"/>
    </location>
</feature>
<keyword evidence="6" id="KW-0560">Oxidoreductase</keyword>
<dbReference type="PANTHER" id="PTHR45663:SF11">
    <property type="entry name" value="GEO12009P1"/>
    <property type="match status" value="1"/>
</dbReference>
<dbReference type="InterPro" id="IPR013766">
    <property type="entry name" value="Thioredoxin_domain"/>
</dbReference>
<keyword evidence="3" id="KW-1015">Disulfide bond</keyword>
<evidence type="ECO:0000256" key="2">
    <source>
        <dbReference type="ARBA" id="ARBA00022982"/>
    </source>
</evidence>
<evidence type="ECO:0000313" key="6">
    <source>
        <dbReference type="EMBL" id="EKC69348.1"/>
    </source>
</evidence>
<dbReference type="CDD" id="cd02947">
    <property type="entry name" value="TRX_family"/>
    <property type="match status" value="1"/>
</dbReference>
<dbReference type="PANTHER" id="PTHR45663">
    <property type="entry name" value="GEO12009P1"/>
    <property type="match status" value="1"/>
</dbReference>
<comment type="caution">
    <text evidence="6">The sequence shown here is derived from an EMBL/GenBank/DDBJ whole genome shotgun (WGS) entry which is preliminary data.</text>
</comment>
<dbReference type="GO" id="GO:0019153">
    <property type="term" value="F:protein-disulfide reductase (glutathione) activity"/>
    <property type="evidence" value="ECO:0007669"/>
    <property type="project" value="UniProtKB-EC"/>
</dbReference>
<dbReference type="Gene3D" id="3.40.30.10">
    <property type="entry name" value="Glutaredoxin"/>
    <property type="match status" value="1"/>
</dbReference>
<keyword evidence="2" id="KW-0249">Electron transport</keyword>
<feature type="domain" description="Thioredoxin" evidence="5">
    <location>
        <begin position="1"/>
        <end position="72"/>
    </location>
</feature>
<protein>
    <submittedName>
        <fullName evidence="6">Protein containing Thioredoxin domain protein</fullName>
        <ecNumber evidence="6">1.8.4.2</ecNumber>
    </submittedName>
</protein>
<dbReference type="AlphaFoldDB" id="K1THS2"/>
<evidence type="ECO:0000256" key="3">
    <source>
        <dbReference type="ARBA" id="ARBA00023157"/>
    </source>
</evidence>
<reference evidence="6" key="1">
    <citation type="journal article" date="2013" name="Environ. Microbiol.">
        <title>Microbiota from the distal guts of lean and obese adolescents exhibit partial functional redundancy besides clear differences in community structure.</title>
        <authorList>
            <person name="Ferrer M."/>
            <person name="Ruiz A."/>
            <person name="Lanza F."/>
            <person name="Haange S.B."/>
            <person name="Oberbach A."/>
            <person name="Till H."/>
            <person name="Bargiela R."/>
            <person name="Campoy C."/>
            <person name="Segura M.T."/>
            <person name="Richter M."/>
            <person name="von Bergen M."/>
            <person name="Seifert J."/>
            <person name="Suarez A."/>
        </authorList>
    </citation>
    <scope>NUCLEOTIDE SEQUENCE</scope>
</reference>
<accession>K1THS2</accession>
<keyword evidence="4" id="KW-0676">Redox-active center</keyword>